<sequence length="394" mass="42859">MPNKHTCLFSLVVLCLGSVRCEELYVQQGKTAKLPCDGAVQWEYNSMLIIREDSRTGNALKGPAPMKDRAKMKGSGLEISGLVTADAGTYTCERRNAGPIKHQLYVISVSSSPASPLLQGTQAELRCQVSGGPKVKPSWLRPDGARVKTSEAGSFTLQSVDVADGGKWACQLKPESKIDLPITARGSPSSSAASSPRAGWWARSASRRGWERLSPNPARLLSLEKRADGQLLWNSTGARGSGLHFSQEKLDGNLSVTLKKVTVQQSGKYQCFLKFKDRGNVAAQVSLEVKGQSDETNHGGGTIGDQPNSKGVFLGLSLWVWLAIGVGCLVLIVLIIITVLLSQRNKRMKRRARKLRSMRQPLTARDYCRCSRSTVGRPNGRRRGDAPSEKGCQR</sequence>
<comment type="caution">
    <text evidence="5">The sequence shown here is derived from an EMBL/GenBank/DDBJ whole genome shotgun (WGS) entry which is preliminary data.</text>
</comment>
<reference evidence="5" key="1">
    <citation type="submission" date="2021-01" db="EMBL/GenBank/DDBJ databases">
        <title>A chromosome-scale assembly of European eel, Anguilla anguilla.</title>
        <authorList>
            <person name="Henkel C."/>
            <person name="Jong-Raadsen S.A."/>
            <person name="Dufour S."/>
            <person name="Weltzien F.-A."/>
            <person name="Palstra A.P."/>
            <person name="Pelster B."/>
            <person name="Spaink H.P."/>
            <person name="Van Den Thillart G.E."/>
            <person name="Jansen H."/>
            <person name="Zahm M."/>
            <person name="Klopp C."/>
            <person name="Cedric C."/>
            <person name="Louis A."/>
            <person name="Berthelot C."/>
            <person name="Parey E."/>
            <person name="Roest Crollius H."/>
            <person name="Montfort J."/>
            <person name="Robinson-Rechavi M."/>
            <person name="Bucao C."/>
            <person name="Bouchez O."/>
            <person name="Gislard M."/>
            <person name="Lluch J."/>
            <person name="Milhes M."/>
            <person name="Lampietro C."/>
            <person name="Lopez Roques C."/>
            <person name="Donnadieu C."/>
            <person name="Braasch I."/>
            <person name="Desvignes T."/>
            <person name="Postlethwait J."/>
            <person name="Bobe J."/>
            <person name="Guiguen Y."/>
            <person name="Dirks R."/>
        </authorList>
    </citation>
    <scope>NUCLEOTIDE SEQUENCE</scope>
    <source>
        <strain evidence="5">Tag_6206</strain>
        <tissue evidence="5">Liver</tissue>
    </source>
</reference>
<dbReference type="InterPro" id="IPR003598">
    <property type="entry name" value="Ig_sub2"/>
</dbReference>
<feature type="signal peptide" evidence="3">
    <location>
        <begin position="1"/>
        <end position="21"/>
    </location>
</feature>
<dbReference type="AlphaFoldDB" id="A0A9D3MZZ9"/>
<dbReference type="InterPro" id="IPR036179">
    <property type="entry name" value="Ig-like_dom_sf"/>
</dbReference>
<evidence type="ECO:0000256" key="1">
    <source>
        <dbReference type="SAM" id="MobiDB-lite"/>
    </source>
</evidence>
<evidence type="ECO:0000313" key="5">
    <source>
        <dbReference type="EMBL" id="KAG5856253.1"/>
    </source>
</evidence>
<feature type="domain" description="Ig-like" evidence="4">
    <location>
        <begin position="99"/>
        <end position="183"/>
    </location>
</feature>
<evidence type="ECO:0000313" key="6">
    <source>
        <dbReference type="Proteomes" id="UP001044222"/>
    </source>
</evidence>
<dbReference type="Pfam" id="PF13927">
    <property type="entry name" value="Ig_3"/>
    <property type="match status" value="1"/>
</dbReference>
<keyword evidence="2" id="KW-0472">Membrane</keyword>
<protein>
    <recommendedName>
        <fullName evidence="4">Ig-like domain-containing protein</fullName>
    </recommendedName>
</protein>
<keyword evidence="2" id="KW-0812">Transmembrane</keyword>
<dbReference type="PANTHER" id="PTHR11422:SF6">
    <property type="entry name" value="HEMICENTIN-1 ISOFORM X1"/>
    <property type="match status" value="1"/>
</dbReference>
<dbReference type="EMBL" id="JAFIRN010000001">
    <property type="protein sequence ID" value="KAG5856253.1"/>
    <property type="molecule type" value="Genomic_DNA"/>
</dbReference>
<name>A0A9D3MZZ9_ANGAN</name>
<evidence type="ECO:0000259" key="4">
    <source>
        <dbReference type="PROSITE" id="PS50835"/>
    </source>
</evidence>
<dbReference type="Proteomes" id="UP001044222">
    <property type="component" value="Unassembled WGS sequence"/>
</dbReference>
<feature type="region of interest" description="Disordered" evidence="1">
    <location>
        <begin position="373"/>
        <end position="394"/>
    </location>
</feature>
<dbReference type="PANTHER" id="PTHR11422">
    <property type="entry name" value="T-CELL SURFACE GLYCOPROTEIN CD4"/>
    <property type="match status" value="1"/>
</dbReference>
<dbReference type="PROSITE" id="PS50835">
    <property type="entry name" value="IG_LIKE"/>
    <property type="match status" value="1"/>
</dbReference>
<evidence type="ECO:0000256" key="3">
    <source>
        <dbReference type="SAM" id="SignalP"/>
    </source>
</evidence>
<dbReference type="SMART" id="SM00409">
    <property type="entry name" value="IG"/>
    <property type="match status" value="2"/>
</dbReference>
<accession>A0A9D3MZZ9</accession>
<dbReference type="Gene3D" id="2.60.40.10">
    <property type="entry name" value="Immunoglobulins"/>
    <property type="match status" value="3"/>
</dbReference>
<dbReference type="InterPro" id="IPR003599">
    <property type="entry name" value="Ig_sub"/>
</dbReference>
<keyword evidence="6" id="KW-1185">Reference proteome</keyword>
<dbReference type="SMART" id="SM00408">
    <property type="entry name" value="IGc2"/>
    <property type="match status" value="2"/>
</dbReference>
<proteinExistence type="predicted"/>
<organism evidence="5 6">
    <name type="scientific">Anguilla anguilla</name>
    <name type="common">European freshwater eel</name>
    <name type="synonym">Muraena anguilla</name>
    <dbReference type="NCBI Taxonomy" id="7936"/>
    <lineage>
        <taxon>Eukaryota</taxon>
        <taxon>Metazoa</taxon>
        <taxon>Chordata</taxon>
        <taxon>Craniata</taxon>
        <taxon>Vertebrata</taxon>
        <taxon>Euteleostomi</taxon>
        <taxon>Actinopterygii</taxon>
        <taxon>Neopterygii</taxon>
        <taxon>Teleostei</taxon>
        <taxon>Anguilliformes</taxon>
        <taxon>Anguillidae</taxon>
        <taxon>Anguilla</taxon>
    </lineage>
</organism>
<evidence type="ECO:0000256" key="2">
    <source>
        <dbReference type="SAM" id="Phobius"/>
    </source>
</evidence>
<feature type="compositionally biased region" description="Basic and acidic residues" evidence="1">
    <location>
        <begin position="382"/>
        <end position="394"/>
    </location>
</feature>
<feature type="chain" id="PRO_5038514352" description="Ig-like domain-containing protein" evidence="3">
    <location>
        <begin position="22"/>
        <end position="394"/>
    </location>
</feature>
<dbReference type="SUPFAM" id="SSF48726">
    <property type="entry name" value="Immunoglobulin"/>
    <property type="match status" value="2"/>
</dbReference>
<keyword evidence="3" id="KW-0732">Signal</keyword>
<feature type="transmembrane region" description="Helical" evidence="2">
    <location>
        <begin position="318"/>
        <end position="341"/>
    </location>
</feature>
<gene>
    <name evidence="5" type="ORF">ANANG_G00006080</name>
</gene>
<dbReference type="InterPro" id="IPR007110">
    <property type="entry name" value="Ig-like_dom"/>
</dbReference>
<dbReference type="InterPro" id="IPR013783">
    <property type="entry name" value="Ig-like_fold"/>
</dbReference>
<keyword evidence="2" id="KW-1133">Transmembrane helix</keyword>